<name>A0A097QSL8_9EURY</name>
<feature type="transmembrane region" description="Helical" evidence="1">
    <location>
        <begin position="61"/>
        <end position="78"/>
    </location>
</feature>
<proteinExistence type="predicted"/>
<dbReference type="KEGG" id="teu:TEU_03295"/>
<keyword evidence="3" id="KW-1185">Reference proteome</keyword>
<protein>
    <submittedName>
        <fullName evidence="2">Uncharacterized protein</fullName>
    </submittedName>
</protein>
<dbReference type="EMBL" id="CP008887">
    <property type="protein sequence ID" value="AIU69449.1"/>
    <property type="molecule type" value="Genomic_DNA"/>
</dbReference>
<keyword evidence="1" id="KW-1133">Transmembrane helix</keyword>
<feature type="transmembrane region" description="Helical" evidence="1">
    <location>
        <begin position="12"/>
        <end position="28"/>
    </location>
</feature>
<keyword evidence="1" id="KW-0812">Transmembrane</keyword>
<accession>A0A097QSL8</accession>
<dbReference type="AlphaFoldDB" id="A0A097QSL8"/>
<dbReference type="Proteomes" id="UP000029980">
    <property type="component" value="Chromosome"/>
</dbReference>
<keyword evidence="1" id="KW-0472">Membrane</keyword>
<evidence type="ECO:0000313" key="3">
    <source>
        <dbReference type="Proteomes" id="UP000029980"/>
    </source>
</evidence>
<sequence>MFDSWTVQDAMMFFFPIIIMLFVFYMFIKSKVRGLTGFIVAFLNVIGTLMIMNTINPDPSLRLIFEAYAVTSSIIILFKSLR</sequence>
<gene>
    <name evidence="2" type="ORF">TEU_03295</name>
</gene>
<evidence type="ECO:0000256" key="1">
    <source>
        <dbReference type="SAM" id="Phobius"/>
    </source>
</evidence>
<dbReference type="STRING" id="1505907.TEU_03295"/>
<dbReference type="HOGENOM" id="CLU_2550462_0_0_2"/>
<organism evidence="2 3">
    <name type="scientific">Thermococcus eurythermalis</name>
    <dbReference type="NCBI Taxonomy" id="1505907"/>
    <lineage>
        <taxon>Archaea</taxon>
        <taxon>Methanobacteriati</taxon>
        <taxon>Methanobacteriota</taxon>
        <taxon>Thermococci</taxon>
        <taxon>Thermococcales</taxon>
        <taxon>Thermococcaceae</taxon>
        <taxon>Thermococcus</taxon>
    </lineage>
</organism>
<feature type="transmembrane region" description="Helical" evidence="1">
    <location>
        <begin position="35"/>
        <end position="55"/>
    </location>
</feature>
<reference evidence="2 3" key="1">
    <citation type="journal article" date="2015" name="Int. J. Syst. Evol. Microbiol.">
        <title>Thermococcus eurythermalis sp. nov., a conditional piezophilic hyperthermophilic archaeon with a wide temperature range isolated from an oil-immersed chimney in the Guaymas Basin.</title>
        <authorList>
            <person name="Zhao W."/>
            <person name="Zeng X."/>
            <person name="Xiao X."/>
        </authorList>
    </citation>
    <scope>NUCLEOTIDE SEQUENCE [LARGE SCALE GENOMIC DNA]</scope>
    <source>
        <strain evidence="2 3">A501</strain>
    </source>
</reference>
<evidence type="ECO:0000313" key="2">
    <source>
        <dbReference type="EMBL" id="AIU69449.1"/>
    </source>
</evidence>